<dbReference type="Proteomes" id="UP001145114">
    <property type="component" value="Unassembled WGS sequence"/>
</dbReference>
<protein>
    <submittedName>
        <fullName evidence="1">Uncharacterized protein</fullName>
    </submittedName>
</protein>
<reference evidence="1" key="1">
    <citation type="submission" date="2022-06" db="EMBL/GenBank/DDBJ databases">
        <title>Phylogenomic reconstructions and comparative analyses of Kickxellomycotina fungi.</title>
        <authorList>
            <person name="Reynolds N.K."/>
            <person name="Stajich J.E."/>
            <person name="Barry K."/>
            <person name="Grigoriev I.V."/>
            <person name="Crous P."/>
            <person name="Smith M.E."/>
        </authorList>
    </citation>
    <scope>NUCLEOTIDE SEQUENCE</scope>
    <source>
        <strain evidence="1">RSA 2271</strain>
    </source>
</reference>
<sequence length="148" mass="16702">MVCWLGTYGINEHTRRKEDGGGDDSKLKELIIRRWRYGSFANIASDKRMQLNSSETFEVYILAGFNPALKDHELLMGLASELRATLIDREGDPDCKGSVKKPKRSGPLVDLELCGSNNNNCYSRNKGLVDPFEQRAKHWKTISVELLG</sequence>
<name>A0ACC1H8U1_9FUNG</name>
<proteinExistence type="predicted"/>
<accession>A0ACC1H8U1</accession>
<evidence type="ECO:0000313" key="1">
    <source>
        <dbReference type="EMBL" id="KAJ1669747.1"/>
    </source>
</evidence>
<dbReference type="EMBL" id="JAMZIH010009693">
    <property type="protein sequence ID" value="KAJ1669747.1"/>
    <property type="molecule type" value="Genomic_DNA"/>
</dbReference>
<comment type="caution">
    <text evidence="1">The sequence shown here is derived from an EMBL/GenBank/DDBJ whole genome shotgun (WGS) entry which is preliminary data.</text>
</comment>
<evidence type="ECO:0000313" key="2">
    <source>
        <dbReference type="Proteomes" id="UP001145114"/>
    </source>
</evidence>
<gene>
    <name evidence="1" type="ORF">EV182_008616</name>
</gene>
<keyword evidence="2" id="KW-1185">Reference proteome</keyword>
<feature type="non-terminal residue" evidence="1">
    <location>
        <position position="148"/>
    </location>
</feature>
<organism evidence="1 2">
    <name type="scientific">Spiromyces aspiralis</name>
    <dbReference type="NCBI Taxonomy" id="68401"/>
    <lineage>
        <taxon>Eukaryota</taxon>
        <taxon>Fungi</taxon>
        <taxon>Fungi incertae sedis</taxon>
        <taxon>Zoopagomycota</taxon>
        <taxon>Kickxellomycotina</taxon>
        <taxon>Kickxellomycetes</taxon>
        <taxon>Kickxellales</taxon>
        <taxon>Kickxellaceae</taxon>
        <taxon>Spiromyces</taxon>
    </lineage>
</organism>